<dbReference type="InterPro" id="IPR040457">
    <property type="entry name" value="GCP_C"/>
</dbReference>
<dbReference type="GO" id="GO:0005874">
    <property type="term" value="C:microtubule"/>
    <property type="evidence" value="ECO:0007669"/>
    <property type="project" value="UniProtKB-KW"/>
</dbReference>
<evidence type="ECO:0000256" key="3">
    <source>
        <dbReference type="ARBA" id="ARBA00022490"/>
    </source>
</evidence>
<evidence type="ECO:0000313" key="10">
    <source>
        <dbReference type="EMBL" id="ERL95496.1"/>
    </source>
</evidence>
<keyword evidence="5 6" id="KW-0206">Cytoskeleton</keyword>
<dbReference type="Proteomes" id="UP000030742">
    <property type="component" value="Unassembled WGS sequence"/>
</dbReference>
<dbReference type="Gene3D" id="1.20.120.1900">
    <property type="entry name" value="Gamma-tubulin complex, C-terminal domain"/>
    <property type="match status" value="1"/>
</dbReference>
<protein>
    <recommendedName>
        <fullName evidence="6">Gamma-tubulin complex component</fullName>
    </recommendedName>
</protein>
<evidence type="ECO:0000313" key="9">
    <source>
        <dbReference type="EMBL" id="ENN78102.1"/>
    </source>
</evidence>
<sequence>MIHELLFNLWNNPGNTVVTDDSDWRHLFELPQFLHPGEESLLQLIMQIGMDYHRITTFTNQVLYPNSSEQAEGHNGVSAQSGFYLKAFCNGVQEVLEDYRKEIISLEGRFLDYPQLSLTYILGSINKYKVLFSELKSMIYRIRLENLQGCLLMSGLHKYTICGIDQIKTAADRVIKSVNVVFYQHLRNWIIYGDLLDPFNEFFICDGQVSDENFLYPEQLALSSLPVSSVSPHYDYPDQGLIVSFTQKRKIRNPPPVRKFYINWDLVPSFISEDSAESILFMGRIVWIIRNQPKNDEYAADLQTKFRKDIWEGKDREYCYKIQALCEKSFNAINFRMVIEECRTKLTKTLWSIMLKEGNLVQHLHLIREYFALGRGELFQQFLAVADANLKDIEQDSLMAHLNTLFHDTARKIYGENDKNYLRFELSSSATELLKTRLWHSLQLNFQIEWPLHIFFHPEVMIFYNRFFCFLLRLKKTQINLFNLWSNHTFSKQKISSGVWALRHNLMFLVNNLQYYMQVNVVETHFSILLKAVKRAGEFEDIIKIHHEFVTNLLVKSFVLEPEESQNSTIKHRLYQLPALQHNVPSKVYNVIIKLLELCDEFCATASTWNAELTEPELQELRSLEKRAEIAIETLLLVLYTLHKKVSGGHLLQLLFHLDFNRYFSKNKADLNLSAAFNMY</sequence>
<dbReference type="InterPro" id="IPR042241">
    <property type="entry name" value="GCP_C_sf"/>
</dbReference>
<dbReference type="GO" id="GO:0051225">
    <property type="term" value="P:spindle assembly"/>
    <property type="evidence" value="ECO:0007669"/>
    <property type="project" value="TreeGrafter"/>
</dbReference>
<evidence type="ECO:0000256" key="1">
    <source>
        <dbReference type="ARBA" id="ARBA00004267"/>
    </source>
</evidence>
<evidence type="ECO:0000256" key="5">
    <source>
        <dbReference type="ARBA" id="ARBA00023212"/>
    </source>
</evidence>
<dbReference type="GO" id="GO:0000278">
    <property type="term" value="P:mitotic cell cycle"/>
    <property type="evidence" value="ECO:0007669"/>
    <property type="project" value="TreeGrafter"/>
</dbReference>
<dbReference type="EMBL" id="KB632430">
    <property type="protein sequence ID" value="ERL95496.1"/>
    <property type="molecule type" value="Genomic_DNA"/>
</dbReference>
<organism evidence="9">
    <name type="scientific">Dendroctonus ponderosae</name>
    <name type="common">Mountain pine beetle</name>
    <dbReference type="NCBI Taxonomy" id="77166"/>
    <lineage>
        <taxon>Eukaryota</taxon>
        <taxon>Metazoa</taxon>
        <taxon>Ecdysozoa</taxon>
        <taxon>Arthropoda</taxon>
        <taxon>Hexapoda</taxon>
        <taxon>Insecta</taxon>
        <taxon>Pterygota</taxon>
        <taxon>Neoptera</taxon>
        <taxon>Endopterygota</taxon>
        <taxon>Coleoptera</taxon>
        <taxon>Polyphaga</taxon>
        <taxon>Cucujiformia</taxon>
        <taxon>Curculionidae</taxon>
        <taxon>Scolytinae</taxon>
        <taxon>Dendroctonus</taxon>
    </lineage>
</organism>
<dbReference type="Proteomes" id="UP000019118">
    <property type="component" value="Unassembled WGS sequence"/>
</dbReference>
<feature type="domain" description="Gamma tubulin complex component C-terminal" evidence="7">
    <location>
        <begin position="360"/>
        <end position="664"/>
    </location>
</feature>
<feature type="non-terminal residue" evidence="9">
    <location>
        <position position="1"/>
    </location>
</feature>
<dbReference type="GO" id="GO:0043015">
    <property type="term" value="F:gamma-tubulin binding"/>
    <property type="evidence" value="ECO:0007669"/>
    <property type="project" value="InterPro"/>
</dbReference>
<comment type="subcellular location">
    <subcellularLocation>
        <location evidence="1 6">Cytoplasm</location>
        <location evidence="1 6">Cytoskeleton</location>
        <location evidence="1 6">Microtubule organizing center</location>
    </subcellularLocation>
</comment>
<dbReference type="KEGG" id="dpa:109536450"/>
<dbReference type="PANTHER" id="PTHR19302">
    <property type="entry name" value="GAMMA TUBULIN COMPLEX PROTEIN"/>
    <property type="match status" value="1"/>
</dbReference>
<evidence type="ECO:0000256" key="2">
    <source>
        <dbReference type="ARBA" id="ARBA00010337"/>
    </source>
</evidence>
<dbReference type="GO" id="GO:0031122">
    <property type="term" value="P:cytoplasmic microtubule organization"/>
    <property type="evidence" value="ECO:0007669"/>
    <property type="project" value="TreeGrafter"/>
</dbReference>
<dbReference type="Pfam" id="PF04130">
    <property type="entry name" value="GCP_C_terminal"/>
    <property type="match status" value="1"/>
</dbReference>
<keyword evidence="12" id="KW-1185">Reference proteome</keyword>
<evidence type="ECO:0000313" key="13">
    <source>
        <dbReference type="Proteomes" id="UP000030742"/>
    </source>
</evidence>
<dbReference type="STRING" id="77166.N6UHJ6"/>
<keyword evidence="3 6" id="KW-0963">Cytoplasm</keyword>
<dbReference type="InterPro" id="IPR041470">
    <property type="entry name" value="GCP_N"/>
</dbReference>
<evidence type="ECO:0000259" key="7">
    <source>
        <dbReference type="Pfam" id="PF04130"/>
    </source>
</evidence>
<evidence type="ECO:0000259" key="8">
    <source>
        <dbReference type="Pfam" id="PF17681"/>
    </source>
</evidence>
<accession>N6UHJ6</accession>
<proteinExistence type="inferred from homology"/>
<dbReference type="EnsemblMetazoa" id="XM_019902673.1">
    <property type="protein sequence ID" value="XP_019758232.1"/>
    <property type="gene ID" value="LOC109536450"/>
</dbReference>
<dbReference type="OMA" id="QLSMWLL"/>
<reference evidence="11" key="2">
    <citation type="submission" date="2024-08" db="UniProtKB">
        <authorList>
            <consortium name="EnsemblMetazoa"/>
        </authorList>
    </citation>
    <scope>IDENTIFICATION</scope>
</reference>
<dbReference type="AlphaFoldDB" id="N6UHJ6"/>
<keyword evidence="4 6" id="KW-0493">Microtubule</keyword>
<dbReference type="InterPro" id="IPR007259">
    <property type="entry name" value="GCP"/>
</dbReference>
<reference evidence="12 13" key="1">
    <citation type="journal article" date="2013" name="Genome Biol.">
        <title>Draft genome of the mountain pine beetle, Dendroctonus ponderosae Hopkins, a major forest pest.</title>
        <authorList>
            <person name="Keeling C.I."/>
            <person name="Yuen M.M."/>
            <person name="Liao N.Y."/>
            <person name="Docking T.R."/>
            <person name="Chan S.K."/>
            <person name="Taylor G.A."/>
            <person name="Palmquist D.L."/>
            <person name="Jackman S.D."/>
            <person name="Nguyen A."/>
            <person name="Li M."/>
            <person name="Henderson H."/>
            <person name="Janes J.K."/>
            <person name="Zhao Y."/>
            <person name="Pandoh P."/>
            <person name="Moore R."/>
            <person name="Sperling F.A."/>
            <person name="Huber D.P."/>
            <person name="Birol I."/>
            <person name="Jones S.J."/>
            <person name="Bohlmann J."/>
        </authorList>
    </citation>
    <scope>NUCLEOTIDE SEQUENCE</scope>
</reference>
<dbReference type="GO" id="GO:0000922">
    <property type="term" value="C:spindle pole"/>
    <property type="evidence" value="ECO:0007669"/>
    <property type="project" value="InterPro"/>
</dbReference>
<dbReference type="Pfam" id="PF17681">
    <property type="entry name" value="GCP_N_terminal"/>
    <property type="match status" value="1"/>
</dbReference>
<dbReference type="PANTHER" id="PTHR19302:SF27">
    <property type="entry name" value="GAMMA-TUBULIN COMPLEX COMPONENT 4"/>
    <property type="match status" value="1"/>
</dbReference>
<evidence type="ECO:0000313" key="11">
    <source>
        <dbReference type="EnsemblMetazoa" id="XP_019758232.1"/>
    </source>
</evidence>
<evidence type="ECO:0000256" key="4">
    <source>
        <dbReference type="ARBA" id="ARBA00022701"/>
    </source>
</evidence>
<evidence type="ECO:0000313" key="12">
    <source>
        <dbReference type="Proteomes" id="UP000019118"/>
    </source>
</evidence>
<dbReference type="GO" id="GO:0000930">
    <property type="term" value="C:gamma-tubulin complex"/>
    <property type="evidence" value="ECO:0007669"/>
    <property type="project" value="TreeGrafter"/>
</dbReference>
<comment type="similarity">
    <text evidence="2 6">Belongs to the TUBGCP family.</text>
</comment>
<name>N6UHJ6_DENPD</name>
<dbReference type="GO" id="GO:0051321">
    <property type="term" value="P:meiotic cell cycle"/>
    <property type="evidence" value="ECO:0007669"/>
    <property type="project" value="TreeGrafter"/>
</dbReference>
<gene>
    <name evidence="11" type="primary">109536450</name>
    <name evidence="10" type="ORF">D910_12758</name>
    <name evidence="9" type="ORF">YQE_05256</name>
</gene>
<dbReference type="GO" id="GO:0007020">
    <property type="term" value="P:microtubule nucleation"/>
    <property type="evidence" value="ECO:0007669"/>
    <property type="project" value="InterPro"/>
</dbReference>
<dbReference type="EMBL" id="KB740923">
    <property type="protein sequence ID" value="ENN78102.1"/>
    <property type="molecule type" value="Genomic_DNA"/>
</dbReference>
<evidence type="ECO:0000256" key="6">
    <source>
        <dbReference type="RuleBase" id="RU363050"/>
    </source>
</evidence>
<dbReference type="OrthoDB" id="78652at2759"/>
<feature type="domain" description="Gamma tubulin complex component protein N-terminal" evidence="8">
    <location>
        <begin position="2"/>
        <end position="357"/>
    </location>
</feature>
<dbReference type="GO" id="GO:0051011">
    <property type="term" value="F:microtubule minus-end binding"/>
    <property type="evidence" value="ECO:0007669"/>
    <property type="project" value="TreeGrafter"/>
</dbReference>
<dbReference type="HOGENOM" id="CLU_012029_0_0_1"/>